<dbReference type="GO" id="GO:0005525">
    <property type="term" value="F:GTP binding"/>
    <property type="evidence" value="ECO:0007669"/>
    <property type="project" value="UniProtKB-KW"/>
</dbReference>
<evidence type="ECO:0000256" key="9">
    <source>
        <dbReference type="ARBA" id="ARBA00023136"/>
    </source>
</evidence>
<reference evidence="14" key="1">
    <citation type="journal article" date="2020" name="J. Eukaryot. Microbiol.">
        <title>De novo Sequencing, Assembly and Annotation of the Transcriptome for the Free-Living Testate Amoeba Arcella intermedia.</title>
        <authorList>
            <person name="Ribeiro G.M."/>
            <person name="Porfirio-Sousa A.L."/>
            <person name="Maurer-Alcala X.X."/>
            <person name="Katz L.A."/>
            <person name="Lahr D.J.G."/>
        </authorList>
    </citation>
    <scope>NUCLEOTIDE SEQUENCE</scope>
</reference>
<dbReference type="NCBIfam" id="TIGR00231">
    <property type="entry name" value="small_GTP"/>
    <property type="match status" value="1"/>
</dbReference>
<keyword evidence="8" id="KW-0342">GTP-binding</keyword>
<evidence type="ECO:0000256" key="13">
    <source>
        <dbReference type="ARBA" id="ARBA00048098"/>
    </source>
</evidence>
<name>A0A6B2LKI9_9EUKA</name>
<dbReference type="SMART" id="SM00176">
    <property type="entry name" value="RAN"/>
    <property type="match status" value="1"/>
</dbReference>
<dbReference type="Gene3D" id="3.40.50.300">
    <property type="entry name" value="P-loop containing nucleotide triphosphate hydrolases"/>
    <property type="match status" value="1"/>
</dbReference>
<keyword evidence="11" id="KW-0636">Prenylation</keyword>
<dbReference type="InterPro" id="IPR001806">
    <property type="entry name" value="Small_GTPase"/>
</dbReference>
<dbReference type="PROSITE" id="PS51419">
    <property type="entry name" value="RAB"/>
    <property type="match status" value="1"/>
</dbReference>
<keyword evidence="6" id="KW-0547">Nucleotide-binding</keyword>
<dbReference type="GO" id="GO:0003925">
    <property type="term" value="F:G protein activity"/>
    <property type="evidence" value="ECO:0007669"/>
    <property type="project" value="UniProtKB-EC"/>
</dbReference>
<comment type="subcellular location">
    <subcellularLocation>
        <location evidence="1">Cell membrane</location>
        <topology evidence="1">Lipid-anchor</topology>
        <orientation evidence="1">Cytoplasmic side</orientation>
    </subcellularLocation>
</comment>
<evidence type="ECO:0000256" key="6">
    <source>
        <dbReference type="ARBA" id="ARBA00022741"/>
    </source>
</evidence>
<evidence type="ECO:0000256" key="7">
    <source>
        <dbReference type="ARBA" id="ARBA00022801"/>
    </source>
</evidence>
<evidence type="ECO:0000256" key="5">
    <source>
        <dbReference type="ARBA" id="ARBA00022481"/>
    </source>
</evidence>
<dbReference type="InterPro" id="IPR020849">
    <property type="entry name" value="Small_GTPase_Ras-type"/>
</dbReference>
<keyword evidence="4" id="KW-1003">Cell membrane</keyword>
<sequence>MVGSGGVGKSALLIQWVRSEFVSDYDPTIEDTYRKQVSIDGLTCLLHLVDTAGQEQYGAMREMYMREGEGFVLVYSLTSRLSFTEVEEFYQQVLRVKDSEEVPMVLVGNKADLERERQIGQQEGQEKADRWGVPFFESSALLRMNVEELFSSVVREIRKVNKSNWRLNDGAKKEIPKNERKWCTLL</sequence>
<dbReference type="AlphaFoldDB" id="A0A6B2LKI9"/>
<dbReference type="SMART" id="SM00173">
    <property type="entry name" value="RAS"/>
    <property type="match status" value="1"/>
</dbReference>
<dbReference type="PRINTS" id="PR00449">
    <property type="entry name" value="RASTRNSFRMNG"/>
</dbReference>
<keyword evidence="10" id="KW-0449">Lipoprotein</keyword>
<comment type="catalytic activity">
    <reaction evidence="13">
        <text>GTP + H2O = GDP + phosphate + H(+)</text>
        <dbReference type="Rhea" id="RHEA:19669"/>
        <dbReference type="ChEBI" id="CHEBI:15377"/>
        <dbReference type="ChEBI" id="CHEBI:15378"/>
        <dbReference type="ChEBI" id="CHEBI:37565"/>
        <dbReference type="ChEBI" id="CHEBI:43474"/>
        <dbReference type="ChEBI" id="CHEBI:58189"/>
        <dbReference type="EC" id="3.6.5.2"/>
    </reaction>
</comment>
<comment type="function">
    <text evidence="12">Ras proteins bind GDP/GTP and possess intrinsic GTPase activity.</text>
</comment>
<dbReference type="PROSITE" id="PS51420">
    <property type="entry name" value="RHO"/>
    <property type="match status" value="1"/>
</dbReference>
<keyword evidence="7" id="KW-0378">Hydrolase</keyword>
<comment type="similarity">
    <text evidence="2">Belongs to the small GTPase superfamily. Ras family.</text>
</comment>
<dbReference type="SMART" id="SM00174">
    <property type="entry name" value="RHO"/>
    <property type="match status" value="1"/>
</dbReference>
<dbReference type="SUPFAM" id="SSF52540">
    <property type="entry name" value="P-loop containing nucleoside triphosphate hydrolases"/>
    <property type="match status" value="1"/>
</dbReference>
<proteinExistence type="inferred from homology"/>
<dbReference type="PANTHER" id="PTHR24070">
    <property type="entry name" value="RAS, DI-RAS, AND RHEB FAMILY MEMBERS OF SMALL GTPASE SUPERFAMILY"/>
    <property type="match status" value="1"/>
</dbReference>
<protein>
    <recommendedName>
        <fullName evidence="3">small monomeric GTPase</fullName>
        <ecNumber evidence="3">3.6.5.2</ecNumber>
    </recommendedName>
</protein>
<evidence type="ECO:0000256" key="11">
    <source>
        <dbReference type="ARBA" id="ARBA00023289"/>
    </source>
</evidence>
<dbReference type="GO" id="GO:0007165">
    <property type="term" value="P:signal transduction"/>
    <property type="evidence" value="ECO:0007669"/>
    <property type="project" value="InterPro"/>
</dbReference>
<dbReference type="EC" id="3.6.5.2" evidence="3"/>
<evidence type="ECO:0000313" key="14">
    <source>
        <dbReference type="EMBL" id="NDV37321.1"/>
    </source>
</evidence>
<dbReference type="InterPro" id="IPR027417">
    <property type="entry name" value="P-loop_NTPase"/>
</dbReference>
<dbReference type="Pfam" id="PF00071">
    <property type="entry name" value="Ras"/>
    <property type="match status" value="1"/>
</dbReference>
<dbReference type="FunFam" id="3.40.50.300:FF:000080">
    <property type="entry name" value="Ras-like GTPase Ras1"/>
    <property type="match status" value="1"/>
</dbReference>
<evidence type="ECO:0000256" key="12">
    <source>
        <dbReference type="ARBA" id="ARBA00037188"/>
    </source>
</evidence>
<keyword evidence="9" id="KW-0472">Membrane</keyword>
<evidence type="ECO:0000256" key="10">
    <source>
        <dbReference type="ARBA" id="ARBA00023288"/>
    </source>
</evidence>
<evidence type="ECO:0000256" key="2">
    <source>
        <dbReference type="ARBA" id="ARBA00008344"/>
    </source>
</evidence>
<dbReference type="PROSITE" id="PS51421">
    <property type="entry name" value="RAS"/>
    <property type="match status" value="1"/>
</dbReference>
<evidence type="ECO:0000256" key="3">
    <source>
        <dbReference type="ARBA" id="ARBA00011984"/>
    </source>
</evidence>
<accession>A0A6B2LKI9</accession>
<keyword evidence="5" id="KW-0488">Methylation</keyword>
<dbReference type="SMART" id="SM00175">
    <property type="entry name" value="RAB"/>
    <property type="match status" value="1"/>
</dbReference>
<organism evidence="14">
    <name type="scientific">Arcella intermedia</name>
    <dbReference type="NCBI Taxonomy" id="1963864"/>
    <lineage>
        <taxon>Eukaryota</taxon>
        <taxon>Amoebozoa</taxon>
        <taxon>Tubulinea</taxon>
        <taxon>Elardia</taxon>
        <taxon>Arcellinida</taxon>
        <taxon>Sphaerothecina</taxon>
        <taxon>Arcellidae</taxon>
        <taxon>Arcella</taxon>
    </lineage>
</organism>
<dbReference type="CDD" id="cd00876">
    <property type="entry name" value="Ras"/>
    <property type="match status" value="1"/>
</dbReference>
<evidence type="ECO:0000256" key="8">
    <source>
        <dbReference type="ARBA" id="ARBA00023134"/>
    </source>
</evidence>
<dbReference type="EMBL" id="GIBP01008352">
    <property type="protein sequence ID" value="NDV37321.1"/>
    <property type="molecule type" value="Transcribed_RNA"/>
</dbReference>
<evidence type="ECO:0000256" key="4">
    <source>
        <dbReference type="ARBA" id="ARBA00022475"/>
    </source>
</evidence>
<dbReference type="GO" id="GO:0005886">
    <property type="term" value="C:plasma membrane"/>
    <property type="evidence" value="ECO:0007669"/>
    <property type="project" value="UniProtKB-SubCell"/>
</dbReference>
<evidence type="ECO:0000256" key="1">
    <source>
        <dbReference type="ARBA" id="ARBA00004342"/>
    </source>
</evidence>
<dbReference type="InterPro" id="IPR005225">
    <property type="entry name" value="Small_GTP-bd"/>
</dbReference>